<dbReference type="OrthoDB" id="2756328at2759"/>
<proteinExistence type="predicted"/>
<keyword evidence="3" id="KW-1185">Reference proteome</keyword>
<gene>
    <name evidence="2" type="ORF">GSI_10042</name>
</gene>
<evidence type="ECO:0000313" key="2">
    <source>
        <dbReference type="EMBL" id="PIL26904.1"/>
    </source>
</evidence>
<evidence type="ECO:0000313" key="3">
    <source>
        <dbReference type="Proteomes" id="UP000230002"/>
    </source>
</evidence>
<sequence>MPSEWTVEFTTSSITAHAWGSRASDEFGSTGARLSVIVHKNGAVFLAIVGADPSGVLQLNFGRFWLTSTYKRWTSTAVTYRGTDGGIYLVFPCASDLDGFEECCDRVLPSNLAPCPGPSAQDLYDLGAIPAPRIVGDFLLVWLHTSTPPLGTSEAGSEAGSEVGSEAGSEVGSEVGSEAGSEVGSEAGSEVDSSVSTLVDLEDFILSLDSSALDELANLMPGGMAMNNEHEQEWFEVEI</sequence>
<dbReference type="Proteomes" id="UP000230002">
    <property type="component" value="Unassembled WGS sequence"/>
</dbReference>
<reference evidence="2 3" key="1">
    <citation type="journal article" date="2015" name="Sci. Rep.">
        <title>Chromosome-level genome map provides insights into diverse defense mechanisms in the medicinal fungus Ganoderma sinense.</title>
        <authorList>
            <person name="Zhu Y."/>
            <person name="Xu J."/>
            <person name="Sun C."/>
            <person name="Zhou S."/>
            <person name="Xu H."/>
            <person name="Nelson D.R."/>
            <person name="Qian J."/>
            <person name="Song J."/>
            <person name="Luo H."/>
            <person name="Xiang L."/>
            <person name="Li Y."/>
            <person name="Xu Z."/>
            <person name="Ji A."/>
            <person name="Wang L."/>
            <person name="Lu S."/>
            <person name="Hayward A."/>
            <person name="Sun W."/>
            <person name="Li X."/>
            <person name="Schwartz D.C."/>
            <person name="Wang Y."/>
            <person name="Chen S."/>
        </authorList>
    </citation>
    <scope>NUCLEOTIDE SEQUENCE [LARGE SCALE GENOMIC DNA]</scope>
    <source>
        <strain evidence="2 3">ZZ0214-1</strain>
    </source>
</reference>
<dbReference type="EMBL" id="AYKW01000034">
    <property type="protein sequence ID" value="PIL26904.1"/>
    <property type="molecule type" value="Genomic_DNA"/>
</dbReference>
<accession>A0A2G8RZJ3</accession>
<name>A0A2G8RZJ3_9APHY</name>
<feature type="region of interest" description="Disordered" evidence="1">
    <location>
        <begin position="151"/>
        <end position="192"/>
    </location>
</feature>
<organism evidence="2 3">
    <name type="scientific">Ganoderma sinense ZZ0214-1</name>
    <dbReference type="NCBI Taxonomy" id="1077348"/>
    <lineage>
        <taxon>Eukaryota</taxon>
        <taxon>Fungi</taxon>
        <taxon>Dikarya</taxon>
        <taxon>Basidiomycota</taxon>
        <taxon>Agaricomycotina</taxon>
        <taxon>Agaricomycetes</taxon>
        <taxon>Polyporales</taxon>
        <taxon>Polyporaceae</taxon>
        <taxon>Ganoderma</taxon>
    </lineage>
</organism>
<protein>
    <submittedName>
        <fullName evidence="2">Uncharacterized protein</fullName>
    </submittedName>
</protein>
<dbReference type="AlphaFoldDB" id="A0A2G8RZJ3"/>
<comment type="caution">
    <text evidence="2">The sequence shown here is derived from an EMBL/GenBank/DDBJ whole genome shotgun (WGS) entry which is preliminary data.</text>
</comment>
<evidence type="ECO:0000256" key="1">
    <source>
        <dbReference type="SAM" id="MobiDB-lite"/>
    </source>
</evidence>